<dbReference type="Gene3D" id="2.30.29.30">
    <property type="entry name" value="Pleckstrin-homology domain (PH domain)/Phosphotyrosine-binding domain (PTB)"/>
    <property type="match status" value="1"/>
</dbReference>
<dbReference type="PANTHER" id="PTHR31969">
    <property type="entry name" value="GEM-LIKE PROTEIN 2"/>
    <property type="match status" value="1"/>
</dbReference>
<reference evidence="3" key="1">
    <citation type="journal article" date="2023" name="bioRxiv">
        <title>Improved chromosome-level genome assembly for marigold (Tagetes erecta).</title>
        <authorList>
            <person name="Jiang F."/>
            <person name="Yuan L."/>
            <person name="Wang S."/>
            <person name="Wang H."/>
            <person name="Xu D."/>
            <person name="Wang A."/>
            <person name="Fan W."/>
        </authorList>
    </citation>
    <scope>NUCLEOTIDE SEQUENCE</scope>
    <source>
        <strain evidence="3">WSJ</strain>
        <tissue evidence="3">Leaf</tissue>
    </source>
</reference>
<comment type="caution">
    <text evidence="3">The sequence shown here is derived from an EMBL/GenBank/DDBJ whole genome shotgun (WGS) entry which is preliminary data.</text>
</comment>
<dbReference type="SMART" id="SM00568">
    <property type="entry name" value="GRAM"/>
    <property type="match status" value="1"/>
</dbReference>
<organism evidence="3 4">
    <name type="scientific">Tagetes erecta</name>
    <name type="common">African marigold</name>
    <dbReference type="NCBI Taxonomy" id="13708"/>
    <lineage>
        <taxon>Eukaryota</taxon>
        <taxon>Viridiplantae</taxon>
        <taxon>Streptophyta</taxon>
        <taxon>Embryophyta</taxon>
        <taxon>Tracheophyta</taxon>
        <taxon>Spermatophyta</taxon>
        <taxon>Magnoliopsida</taxon>
        <taxon>eudicotyledons</taxon>
        <taxon>Gunneridae</taxon>
        <taxon>Pentapetalae</taxon>
        <taxon>asterids</taxon>
        <taxon>campanulids</taxon>
        <taxon>Asterales</taxon>
        <taxon>Asteraceae</taxon>
        <taxon>Asteroideae</taxon>
        <taxon>Heliantheae alliance</taxon>
        <taxon>Tageteae</taxon>
        <taxon>Tagetes</taxon>
    </lineage>
</organism>
<dbReference type="Proteomes" id="UP001229421">
    <property type="component" value="Unassembled WGS sequence"/>
</dbReference>
<name>A0AAD8P3Q4_TARER</name>
<accession>A0AAD8P3Q4</accession>
<dbReference type="Pfam" id="PF02893">
    <property type="entry name" value="GRAM"/>
    <property type="match status" value="1"/>
</dbReference>
<evidence type="ECO:0000313" key="3">
    <source>
        <dbReference type="EMBL" id="KAK1438015.1"/>
    </source>
</evidence>
<comment type="similarity">
    <text evidence="1">Belongs to the GEM family.</text>
</comment>
<evidence type="ECO:0000259" key="2">
    <source>
        <dbReference type="SMART" id="SM00568"/>
    </source>
</evidence>
<gene>
    <name evidence="3" type="ORF">QVD17_03816</name>
</gene>
<dbReference type="AlphaFoldDB" id="A0AAD8P3Q4"/>
<dbReference type="InterPro" id="IPR037848">
    <property type="entry name" value="GEM-like"/>
</dbReference>
<protein>
    <recommendedName>
        <fullName evidence="2">GRAM domain-containing protein</fullName>
    </recommendedName>
</protein>
<proteinExistence type="inferred from homology"/>
<dbReference type="EMBL" id="JAUHHV010000001">
    <property type="protein sequence ID" value="KAK1438015.1"/>
    <property type="molecule type" value="Genomic_DNA"/>
</dbReference>
<sequence length="209" mass="23499">MDNRLSNTTVMGVPVVSRGLVLSKAYQPIYTLPTCSKIKAIENKDSLAVSTKNHVRLGPKLMETVKHKLSNCAKILPLGRERKIFGKSFGISDCEKLLHASRCSIYTTAGAITGILFVSNERVGFRSDRSIKTYSAEGDVLKFQYKVSIPLGKIKRVEESMDVTRPSNKYVELVTVDDFSFWFLGFQDYKKTLTSLRKTINHTRSSHTN</sequence>
<feature type="domain" description="GRAM" evidence="2">
    <location>
        <begin position="83"/>
        <end position="161"/>
    </location>
</feature>
<dbReference type="InterPro" id="IPR011993">
    <property type="entry name" value="PH-like_dom_sf"/>
</dbReference>
<evidence type="ECO:0000256" key="1">
    <source>
        <dbReference type="ARBA" id="ARBA00009414"/>
    </source>
</evidence>
<keyword evidence="4" id="KW-1185">Reference proteome</keyword>
<dbReference type="InterPro" id="IPR004182">
    <property type="entry name" value="GRAM"/>
</dbReference>
<evidence type="ECO:0000313" key="4">
    <source>
        <dbReference type="Proteomes" id="UP001229421"/>
    </source>
</evidence>